<dbReference type="InterPro" id="IPR023346">
    <property type="entry name" value="Lysozyme-like_dom_sf"/>
</dbReference>
<keyword evidence="5" id="KW-1185">Reference proteome</keyword>
<evidence type="ECO:0000256" key="1">
    <source>
        <dbReference type="ARBA" id="ARBA00007734"/>
    </source>
</evidence>
<feature type="compositionally biased region" description="Low complexity" evidence="2">
    <location>
        <begin position="78"/>
        <end position="89"/>
    </location>
</feature>
<dbReference type="GO" id="GO:0016829">
    <property type="term" value="F:lyase activity"/>
    <property type="evidence" value="ECO:0007669"/>
    <property type="project" value="UniProtKB-KW"/>
</dbReference>
<dbReference type="RefSeq" id="WP_310772756.1">
    <property type="nucleotide sequence ID" value="NZ_CP134050.1"/>
</dbReference>
<dbReference type="PROSITE" id="PS00922">
    <property type="entry name" value="TRANSGLYCOSYLASE"/>
    <property type="match status" value="1"/>
</dbReference>
<accession>A0ABY9TCQ6</accession>
<dbReference type="InterPro" id="IPR000189">
    <property type="entry name" value="Transglyc_AS"/>
</dbReference>
<dbReference type="EC" id="4.2.2.n1" evidence="4"/>
<dbReference type="PANTHER" id="PTHR37423">
    <property type="entry name" value="SOLUBLE LYTIC MUREIN TRANSGLYCOSYLASE-RELATED"/>
    <property type="match status" value="1"/>
</dbReference>
<dbReference type="EMBL" id="CP134050">
    <property type="protein sequence ID" value="WNC17249.1"/>
    <property type="molecule type" value="Genomic_DNA"/>
</dbReference>
<dbReference type="Proteomes" id="UP001256827">
    <property type="component" value="Chromosome"/>
</dbReference>
<dbReference type="InterPro" id="IPR008258">
    <property type="entry name" value="Transglycosylase_SLT_dom_1"/>
</dbReference>
<dbReference type="PANTHER" id="PTHR37423:SF2">
    <property type="entry name" value="MEMBRANE-BOUND LYTIC MUREIN TRANSGLYCOSYLASE C"/>
    <property type="match status" value="1"/>
</dbReference>
<reference evidence="4 5" key="1">
    <citation type="submission" date="2023-09" db="EMBL/GenBank/DDBJ databases">
        <title>Complete Genome and Methylome dissection of Bacillus brevis NEB573 original source of BbsI restriction endonuclease.</title>
        <authorList>
            <person name="Fomenkov A."/>
            <person name="Roberts R.D."/>
        </authorList>
    </citation>
    <scope>NUCLEOTIDE SEQUENCE [LARGE SCALE GENOMIC DNA]</scope>
    <source>
        <strain evidence="4 5">NEB573</strain>
    </source>
</reference>
<evidence type="ECO:0000259" key="3">
    <source>
        <dbReference type="Pfam" id="PF01464"/>
    </source>
</evidence>
<feature type="region of interest" description="Disordered" evidence="2">
    <location>
        <begin position="61"/>
        <end position="92"/>
    </location>
</feature>
<sequence>MKVPVSLQPYMNQLSQSYGTSLAQGSLPAGDPGMFSDVLQAQLSAGQRVITAEEIIADLDGSPEWNYPQGDYGSRTDASASGANGGRSSIPPADLMHKIDRVAQSIGVDKDLVREVVRAESNFNPLAVSGAGAKGLMQLMDQTAKALNVRDVYNPDENLTGGTKYLKSLLDRYDGNVKVALAAYNAGPGRVSRLGIDDDQELMEKYDQLPQETQRYVEKIMNRLQSDRTS</sequence>
<comment type="similarity">
    <text evidence="1">Belongs to the transglycosylase Slt family.</text>
</comment>
<evidence type="ECO:0000313" key="5">
    <source>
        <dbReference type="Proteomes" id="UP001256827"/>
    </source>
</evidence>
<keyword evidence="4" id="KW-0456">Lyase</keyword>
<dbReference type="SUPFAM" id="SSF53955">
    <property type="entry name" value="Lysozyme-like"/>
    <property type="match status" value="1"/>
</dbReference>
<evidence type="ECO:0000313" key="4">
    <source>
        <dbReference type="EMBL" id="WNC17249.1"/>
    </source>
</evidence>
<gene>
    <name evidence="4" type="ORF">RGB73_13355</name>
</gene>
<organism evidence="4 5">
    <name type="scientific">Brevibacillus brevis</name>
    <name type="common">Bacillus brevis</name>
    <dbReference type="NCBI Taxonomy" id="1393"/>
    <lineage>
        <taxon>Bacteria</taxon>
        <taxon>Bacillati</taxon>
        <taxon>Bacillota</taxon>
        <taxon>Bacilli</taxon>
        <taxon>Bacillales</taxon>
        <taxon>Paenibacillaceae</taxon>
        <taxon>Brevibacillus</taxon>
    </lineage>
</organism>
<dbReference type="CDD" id="cd00254">
    <property type="entry name" value="LT-like"/>
    <property type="match status" value="1"/>
</dbReference>
<feature type="domain" description="Transglycosylase SLT" evidence="3">
    <location>
        <begin position="103"/>
        <end position="193"/>
    </location>
</feature>
<name>A0ABY9TCQ6_BREBE</name>
<dbReference type="Gene3D" id="1.10.530.10">
    <property type="match status" value="1"/>
</dbReference>
<dbReference type="Pfam" id="PF01464">
    <property type="entry name" value="SLT"/>
    <property type="match status" value="1"/>
</dbReference>
<proteinExistence type="inferred from homology"/>
<protein>
    <submittedName>
        <fullName evidence="4">Lytic transglycosylase domain-containing protein</fullName>
        <ecNumber evidence="4">4.2.2.n1</ecNumber>
    </submittedName>
</protein>
<evidence type="ECO:0000256" key="2">
    <source>
        <dbReference type="SAM" id="MobiDB-lite"/>
    </source>
</evidence>